<accession>A0CHW5</accession>
<proteinExistence type="predicted"/>
<dbReference type="GeneID" id="5023564"/>
<dbReference type="AlphaFoldDB" id="A0CHW5"/>
<dbReference type="Proteomes" id="UP000000600">
    <property type="component" value="Unassembled WGS sequence"/>
</dbReference>
<keyword evidence="2" id="KW-1185">Reference proteome</keyword>
<dbReference type="HOGENOM" id="CLU_640078_0_0_1"/>
<organism evidence="1 2">
    <name type="scientific">Paramecium tetraurelia</name>
    <dbReference type="NCBI Taxonomy" id="5888"/>
    <lineage>
        <taxon>Eukaryota</taxon>
        <taxon>Sar</taxon>
        <taxon>Alveolata</taxon>
        <taxon>Ciliophora</taxon>
        <taxon>Intramacronucleata</taxon>
        <taxon>Oligohymenophorea</taxon>
        <taxon>Peniculida</taxon>
        <taxon>Parameciidae</taxon>
        <taxon>Paramecium</taxon>
    </lineage>
</organism>
<dbReference type="InParanoid" id="A0CHW5"/>
<evidence type="ECO:0000313" key="1">
    <source>
        <dbReference type="EMBL" id="CAK70382.1"/>
    </source>
</evidence>
<dbReference type="RefSeq" id="XP_001437779.1">
    <property type="nucleotide sequence ID" value="XM_001437742.2"/>
</dbReference>
<sequence>MDQNIKEQNEQFDKFTQFNQEDKCENIDEQIKQLEEFQGKLKELKGKEIEYLYQFELIIKNVGQENKSQQEKEILFLNNQLQTRHKEYAKALQQIKFSSQSVELFQQMNQQTESLQKELQYEILILDKLLENYKGNILLSAKTQRDMQTKNQKQSEKIQDLLKKFQKNCLKNGQKLENIITNVSQKKEFYFYPMDDKLIKNCEYLKIQEEELSIVLTSINQKIFTQQLTPQLLNELKEHILKVFADIDELMKKIPENNEIEEFNNHYIKNLESYEKVYALINYIKQYHSTRYQERIKEHANQQKLKQQNNKESDYQKQFYSKLNVDQEENTKKEKEAQDILLRYENVLFKNYNMMTIEAMQKDKIQIEKTTVELENYIKQKDLVKFRSKLKDQSKIKDIIQKYQIFELIQQKLFEEILQKQINQSGQSL</sequence>
<name>A0CHW5_PARTE</name>
<dbReference type="EMBL" id="CT868080">
    <property type="protein sequence ID" value="CAK70382.1"/>
    <property type="molecule type" value="Genomic_DNA"/>
</dbReference>
<evidence type="ECO:0000313" key="2">
    <source>
        <dbReference type="Proteomes" id="UP000000600"/>
    </source>
</evidence>
<dbReference type="KEGG" id="ptm:GSPATT00038484001"/>
<gene>
    <name evidence="1" type="ORF">GSPATT00038484001</name>
</gene>
<protein>
    <submittedName>
        <fullName evidence="1">Uncharacterized protein</fullName>
    </submittedName>
</protein>
<dbReference type="OMA" id="RYLSCKE"/>
<reference evidence="1 2" key="1">
    <citation type="journal article" date="2006" name="Nature">
        <title>Global trends of whole-genome duplications revealed by the ciliate Paramecium tetraurelia.</title>
        <authorList>
            <consortium name="Genoscope"/>
            <person name="Aury J.-M."/>
            <person name="Jaillon O."/>
            <person name="Duret L."/>
            <person name="Noel B."/>
            <person name="Jubin C."/>
            <person name="Porcel B.M."/>
            <person name="Segurens B."/>
            <person name="Daubin V."/>
            <person name="Anthouard V."/>
            <person name="Aiach N."/>
            <person name="Arnaiz O."/>
            <person name="Billaut A."/>
            <person name="Beisson J."/>
            <person name="Blanc I."/>
            <person name="Bouhouche K."/>
            <person name="Camara F."/>
            <person name="Duharcourt S."/>
            <person name="Guigo R."/>
            <person name="Gogendeau D."/>
            <person name="Katinka M."/>
            <person name="Keller A.-M."/>
            <person name="Kissmehl R."/>
            <person name="Klotz C."/>
            <person name="Koll F."/>
            <person name="Le Moue A."/>
            <person name="Lepere C."/>
            <person name="Malinsky S."/>
            <person name="Nowacki M."/>
            <person name="Nowak J.K."/>
            <person name="Plattner H."/>
            <person name="Poulain J."/>
            <person name="Ruiz F."/>
            <person name="Serrano V."/>
            <person name="Zagulski M."/>
            <person name="Dessen P."/>
            <person name="Betermier M."/>
            <person name="Weissenbach J."/>
            <person name="Scarpelli C."/>
            <person name="Schachter V."/>
            <person name="Sperling L."/>
            <person name="Meyer E."/>
            <person name="Cohen J."/>
            <person name="Wincker P."/>
        </authorList>
    </citation>
    <scope>NUCLEOTIDE SEQUENCE [LARGE SCALE GENOMIC DNA]</scope>
    <source>
        <strain evidence="1 2">Stock d4-2</strain>
    </source>
</reference>